<accession>A0A376TK57</accession>
<name>A0A376TK57_ECOLX</name>
<proteinExistence type="inferred from homology"/>
<evidence type="ECO:0000313" key="4">
    <source>
        <dbReference type="Proteomes" id="UP000254405"/>
    </source>
</evidence>
<gene>
    <name evidence="3" type="ORF">NCTC8985_02923</name>
</gene>
<dbReference type="SUPFAM" id="SSF49373">
    <property type="entry name" value="Invasin/intimin cell-adhesion fragments"/>
    <property type="match status" value="1"/>
</dbReference>
<dbReference type="InterPro" id="IPR003344">
    <property type="entry name" value="Big_1_dom"/>
</dbReference>
<dbReference type="Gene3D" id="2.60.40.10">
    <property type="entry name" value="Immunoglobulins"/>
    <property type="match status" value="1"/>
</dbReference>
<organism evidence="3 4">
    <name type="scientific">Escherichia coli</name>
    <dbReference type="NCBI Taxonomy" id="562"/>
    <lineage>
        <taxon>Bacteria</taxon>
        <taxon>Pseudomonadati</taxon>
        <taxon>Pseudomonadota</taxon>
        <taxon>Gammaproteobacteria</taxon>
        <taxon>Enterobacterales</taxon>
        <taxon>Enterobacteriaceae</taxon>
        <taxon>Escherichia</taxon>
    </lineage>
</organism>
<dbReference type="InterPro" id="IPR013783">
    <property type="entry name" value="Ig-like_fold"/>
</dbReference>
<dbReference type="InterPro" id="IPR008964">
    <property type="entry name" value="Invasin/intimin_cell_adhesion"/>
</dbReference>
<reference evidence="3 4" key="1">
    <citation type="submission" date="2018-06" db="EMBL/GenBank/DDBJ databases">
        <authorList>
            <consortium name="Pathogen Informatics"/>
            <person name="Doyle S."/>
        </authorList>
    </citation>
    <scope>NUCLEOTIDE SEQUENCE [LARGE SCALE GENOMIC DNA]</scope>
    <source>
        <strain evidence="3 4">NCTC8985</strain>
    </source>
</reference>
<evidence type="ECO:0000256" key="1">
    <source>
        <dbReference type="ARBA" id="ARBA00010116"/>
    </source>
</evidence>
<dbReference type="AlphaFoldDB" id="A0A376TK57"/>
<dbReference type="Proteomes" id="UP000254405">
    <property type="component" value="Unassembled WGS sequence"/>
</dbReference>
<evidence type="ECO:0000313" key="3">
    <source>
        <dbReference type="EMBL" id="STI77625.1"/>
    </source>
</evidence>
<sequence length="72" mass="7365">MSGWKANDEGKAELQVVSVTAGTYEITASAGNSQPSNTQTITFVADKATATVSGIEVMGQLCAGGRQSQTNV</sequence>
<dbReference type="PROSITE" id="PS51127">
    <property type="entry name" value="BIG1"/>
    <property type="match status" value="1"/>
</dbReference>
<feature type="domain" description="Big-1" evidence="2">
    <location>
        <begin position="1"/>
        <end position="44"/>
    </location>
</feature>
<protein>
    <submittedName>
        <fullName evidence="3">Ig domain-containing protein</fullName>
    </submittedName>
</protein>
<evidence type="ECO:0000259" key="2">
    <source>
        <dbReference type="PROSITE" id="PS51127"/>
    </source>
</evidence>
<comment type="similarity">
    <text evidence="1">Belongs to the intimin/invasin family.</text>
</comment>
<dbReference type="EMBL" id="UGCO01000001">
    <property type="protein sequence ID" value="STI77625.1"/>
    <property type="molecule type" value="Genomic_DNA"/>
</dbReference>